<dbReference type="GO" id="GO:0006281">
    <property type="term" value="P:DNA repair"/>
    <property type="evidence" value="ECO:0007669"/>
    <property type="project" value="UniProtKB-KW"/>
</dbReference>
<evidence type="ECO:0000256" key="4">
    <source>
        <dbReference type="ARBA" id="ARBA00023204"/>
    </source>
</evidence>
<dbReference type="PANTHER" id="PTHR10870:SF0">
    <property type="entry name" value="CELL CYCLE CHECKPOINT PROTEIN RAD1"/>
    <property type="match status" value="1"/>
</dbReference>
<gene>
    <name evidence="6" type="primary">RAD1</name>
    <name evidence="6" type="ORF">BG011_004290</name>
</gene>
<evidence type="ECO:0000256" key="1">
    <source>
        <dbReference type="ARBA" id="ARBA00004123"/>
    </source>
</evidence>
<dbReference type="Pfam" id="PF02144">
    <property type="entry name" value="Rad1"/>
    <property type="match status" value="1"/>
</dbReference>
<dbReference type="PRINTS" id="PR01245">
    <property type="entry name" value="RAD1REC1"/>
</dbReference>
<evidence type="ECO:0000256" key="5">
    <source>
        <dbReference type="ARBA" id="ARBA00023242"/>
    </source>
</evidence>
<accession>A0A9P6Q2A1</accession>
<comment type="similarity">
    <text evidence="2">Belongs to the rad1 family.</text>
</comment>
<dbReference type="AlphaFoldDB" id="A0A9P6Q2A1"/>
<dbReference type="Proteomes" id="UP000726737">
    <property type="component" value="Unassembled WGS sequence"/>
</dbReference>
<evidence type="ECO:0000256" key="3">
    <source>
        <dbReference type="ARBA" id="ARBA00022763"/>
    </source>
</evidence>
<dbReference type="InterPro" id="IPR003021">
    <property type="entry name" value="Rad1_Rec1_Rad17"/>
</dbReference>
<evidence type="ECO:0000313" key="6">
    <source>
        <dbReference type="EMBL" id="KAG0256837.1"/>
    </source>
</evidence>
<evidence type="ECO:0000313" key="7">
    <source>
        <dbReference type="Proteomes" id="UP000726737"/>
    </source>
</evidence>
<dbReference type="GO" id="GO:0000077">
    <property type="term" value="P:DNA damage checkpoint signaling"/>
    <property type="evidence" value="ECO:0007669"/>
    <property type="project" value="InterPro"/>
</dbReference>
<keyword evidence="5" id="KW-0539">Nucleus</keyword>
<keyword evidence="3" id="KW-0227">DNA damage</keyword>
<dbReference type="EMBL" id="JAAAJA010000281">
    <property type="protein sequence ID" value="KAG0256837.1"/>
    <property type="molecule type" value="Genomic_DNA"/>
</dbReference>
<protein>
    <submittedName>
        <fullName evidence="6">SsDNA endodeoxyribonuclease</fullName>
    </submittedName>
</protein>
<comment type="subcellular location">
    <subcellularLocation>
        <location evidence="1">Nucleus</location>
    </subcellularLocation>
</comment>
<comment type="caution">
    <text evidence="6">The sequence shown here is derived from an EMBL/GenBank/DDBJ whole genome shotgun (WGS) entry which is preliminary data.</text>
</comment>
<keyword evidence="4" id="KW-0234">DNA repair</keyword>
<dbReference type="InterPro" id="IPR046938">
    <property type="entry name" value="DNA_clamp_sf"/>
</dbReference>
<evidence type="ECO:0000256" key="2">
    <source>
        <dbReference type="ARBA" id="ARBA00010991"/>
    </source>
</evidence>
<name>A0A9P6Q2A1_9FUNG</name>
<dbReference type="OrthoDB" id="337581at2759"/>
<reference evidence="6" key="1">
    <citation type="journal article" date="2020" name="Fungal Divers.">
        <title>Resolving the Mortierellaceae phylogeny through synthesis of multi-gene phylogenetics and phylogenomics.</title>
        <authorList>
            <person name="Vandepol N."/>
            <person name="Liber J."/>
            <person name="Desiro A."/>
            <person name="Na H."/>
            <person name="Kennedy M."/>
            <person name="Barry K."/>
            <person name="Grigoriev I.V."/>
            <person name="Miller A.N."/>
            <person name="O'Donnell K."/>
            <person name="Stajich J.E."/>
            <person name="Bonito G."/>
        </authorList>
    </citation>
    <scope>NUCLEOTIDE SEQUENCE</scope>
    <source>
        <strain evidence="6">KOD948</strain>
    </source>
</reference>
<organism evidence="6 7">
    <name type="scientific">Mortierella polycephala</name>
    <dbReference type="NCBI Taxonomy" id="41804"/>
    <lineage>
        <taxon>Eukaryota</taxon>
        <taxon>Fungi</taxon>
        <taxon>Fungi incertae sedis</taxon>
        <taxon>Mucoromycota</taxon>
        <taxon>Mortierellomycotina</taxon>
        <taxon>Mortierellomycetes</taxon>
        <taxon>Mortierellales</taxon>
        <taxon>Mortierellaceae</taxon>
        <taxon>Mortierella</taxon>
    </lineage>
</organism>
<dbReference type="Gene3D" id="3.70.10.10">
    <property type="match status" value="1"/>
</dbReference>
<proteinExistence type="inferred from homology"/>
<sequence length="229" mass="25482">MTNNMPPGYDIDGTVRFGISVTTLLNCLNMFGTAGGTTGLNPSEDGEKDASNVLASTPITAVKLSYDGIGSRLNIILEENGVVTTCGIPTFEPDPPVDFDFDDINHTKLAMRSKWLEEGLRDLDATSDRVVFRIIPTLRHLQITSLGTVETLDINYSQNDVLEEFVPLSDQTLEVSYNFTHVLYVLRACPISVKATICVDTKDFMRIQFLSEFVDQRYMFSEYSFAPIV</sequence>
<keyword evidence="7" id="KW-1185">Reference proteome</keyword>
<dbReference type="SUPFAM" id="SSF55979">
    <property type="entry name" value="DNA clamp"/>
    <property type="match status" value="1"/>
</dbReference>
<dbReference type="PANTHER" id="PTHR10870">
    <property type="entry name" value="CELL CYCLE CHECKPOINT PROTEIN RAD1"/>
    <property type="match status" value="1"/>
</dbReference>
<dbReference type="GO" id="GO:0030896">
    <property type="term" value="C:checkpoint clamp complex"/>
    <property type="evidence" value="ECO:0007669"/>
    <property type="project" value="TreeGrafter"/>
</dbReference>